<dbReference type="AlphaFoldDB" id="A0A2Z4IML6"/>
<name>A0A2Z4IML6_9BACT</name>
<feature type="transmembrane region" description="Helical" evidence="1">
    <location>
        <begin position="161"/>
        <end position="180"/>
    </location>
</feature>
<dbReference type="KEGG" id="est:DN752_20630"/>
<dbReference type="OrthoDB" id="981982at2"/>
<keyword evidence="1" id="KW-0472">Membrane</keyword>
<evidence type="ECO:0000313" key="3">
    <source>
        <dbReference type="Proteomes" id="UP000248688"/>
    </source>
</evidence>
<dbReference type="EMBL" id="CP030041">
    <property type="protein sequence ID" value="AWW32352.1"/>
    <property type="molecule type" value="Genomic_DNA"/>
</dbReference>
<feature type="transmembrane region" description="Helical" evidence="1">
    <location>
        <begin position="40"/>
        <end position="58"/>
    </location>
</feature>
<keyword evidence="3" id="KW-1185">Reference proteome</keyword>
<reference evidence="2 3" key="1">
    <citation type="submission" date="2018-06" db="EMBL/GenBank/DDBJ databases">
        <title>Echinicola strongylocentroti sp. nov., isolated from a sea urchin Strongylocentrotus intermedius.</title>
        <authorList>
            <person name="Bae S.S."/>
        </authorList>
    </citation>
    <scope>NUCLEOTIDE SEQUENCE [LARGE SCALE GENOMIC DNA]</scope>
    <source>
        <strain evidence="2 3">MEBiC08714</strain>
    </source>
</reference>
<keyword evidence="1" id="KW-0812">Transmembrane</keyword>
<sequence>MVHSFYEKPESQQKKLIFFVALAVSILFVGTLLIAFITEVYWISLITAPFIMIAAPFIDTPMGKKKGKLIYYSPMFITERQENHKIIFHGGTLFDYCFALDFSLPGPQRTREILSGYLEGLLNFIEQHESSKEDVMLEGTSYILQENAAKRLGFRSVPTQGIYSIILVVNYPTLIIAYSISKNKLSLPDLRKIKTYRSSVKELSNNKLYIKDLYEKLAKK</sequence>
<evidence type="ECO:0000256" key="1">
    <source>
        <dbReference type="SAM" id="Phobius"/>
    </source>
</evidence>
<dbReference type="RefSeq" id="WP_112785725.1">
    <property type="nucleotide sequence ID" value="NZ_CP030041.1"/>
</dbReference>
<evidence type="ECO:0000313" key="2">
    <source>
        <dbReference type="EMBL" id="AWW32352.1"/>
    </source>
</evidence>
<gene>
    <name evidence="2" type="ORF">DN752_20630</name>
</gene>
<proteinExistence type="predicted"/>
<protein>
    <submittedName>
        <fullName evidence="2">Uncharacterized protein</fullName>
    </submittedName>
</protein>
<dbReference type="Proteomes" id="UP000248688">
    <property type="component" value="Chromosome"/>
</dbReference>
<feature type="transmembrane region" description="Helical" evidence="1">
    <location>
        <begin position="16"/>
        <end position="34"/>
    </location>
</feature>
<organism evidence="2 3">
    <name type="scientific">Echinicola strongylocentroti</name>
    <dbReference type="NCBI Taxonomy" id="1795355"/>
    <lineage>
        <taxon>Bacteria</taxon>
        <taxon>Pseudomonadati</taxon>
        <taxon>Bacteroidota</taxon>
        <taxon>Cytophagia</taxon>
        <taxon>Cytophagales</taxon>
        <taxon>Cyclobacteriaceae</taxon>
        <taxon>Echinicola</taxon>
    </lineage>
</organism>
<keyword evidence="1" id="KW-1133">Transmembrane helix</keyword>
<accession>A0A2Z4IML6</accession>